<dbReference type="RefSeq" id="WP_379702710.1">
    <property type="nucleotide sequence ID" value="NZ_JBHTAT010000001.1"/>
</dbReference>
<organism evidence="3 4">
    <name type="scientific">Haloplanus litoreus</name>
    <dbReference type="NCBI Taxonomy" id="767515"/>
    <lineage>
        <taxon>Archaea</taxon>
        <taxon>Methanobacteriati</taxon>
        <taxon>Methanobacteriota</taxon>
        <taxon>Stenosarchaea group</taxon>
        <taxon>Halobacteria</taxon>
        <taxon>Halobacteriales</taxon>
        <taxon>Haloferacaceae</taxon>
        <taxon>Haloplanus</taxon>
    </lineage>
</organism>
<dbReference type="EMBL" id="JBHTAT010000001">
    <property type="protein sequence ID" value="MFC7254508.1"/>
    <property type="molecule type" value="Genomic_DNA"/>
</dbReference>
<feature type="region of interest" description="Disordered" evidence="1">
    <location>
        <begin position="185"/>
        <end position="223"/>
    </location>
</feature>
<evidence type="ECO:0000259" key="2">
    <source>
        <dbReference type="PROSITE" id="PS51186"/>
    </source>
</evidence>
<dbReference type="AlphaFoldDB" id="A0ABD5ZWU3"/>
<dbReference type="InterPro" id="IPR016181">
    <property type="entry name" value="Acyl_CoA_acyltransferase"/>
</dbReference>
<dbReference type="Pfam" id="PF13508">
    <property type="entry name" value="Acetyltransf_7"/>
    <property type="match status" value="1"/>
</dbReference>
<dbReference type="CDD" id="cd04301">
    <property type="entry name" value="NAT_SF"/>
    <property type="match status" value="1"/>
</dbReference>
<feature type="compositionally biased region" description="Basic and acidic residues" evidence="1">
    <location>
        <begin position="185"/>
        <end position="215"/>
    </location>
</feature>
<dbReference type="InterPro" id="IPR053833">
    <property type="entry name" value="SAMP2"/>
</dbReference>
<proteinExistence type="predicted"/>
<evidence type="ECO:0000313" key="3">
    <source>
        <dbReference type="EMBL" id="MFC7254508.1"/>
    </source>
</evidence>
<dbReference type="NCBIfam" id="NF041919">
    <property type="entry name" value="SAMP2"/>
    <property type="match status" value="1"/>
</dbReference>
<dbReference type="SUPFAM" id="SSF54285">
    <property type="entry name" value="MoaD/ThiS"/>
    <property type="match status" value="1"/>
</dbReference>
<gene>
    <name evidence="3" type="ORF">ACFQKE_04190</name>
</gene>
<dbReference type="SUPFAM" id="SSF55729">
    <property type="entry name" value="Acyl-CoA N-acyltransferases (Nat)"/>
    <property type="match status" value="1"/>
</dbReference>
<dbReference type="Gene3D" id="3.40.630.30">
    <property type="match status" value="1"/>
</dbReference>
<dbReference type="InterPro" id="IPR016155">
    <property type="entry name" value="Mopterin_synth/thiamin_S_b"/>
</dbReference>
<protein>
    <submittedName>
        <fullName evidence="3">Ubiquitin-like small modifier protein 2</fullName>
    </submittedName>
</protein>
<dbReference type="PROSITE" id="PS51186">
    <property type="entry name" value="GNAT"/>
    <property type="match status" value="1"/>
</dbReference>
<dbReference type="InterPro" id="IPR053834">
    <property type="entry name" value="SAMP2_halobacteria"/>
</dbReference>
<dbReference type="Pfam" id="PF21965">
    <property type="entry name" value="SAMP2"/>
    <property type="match status" value="1"/>
</dbReference>
<dbReference type="GeneID" id="96952822"/>
<dbReference type="InterPro" id="IPR000182">
    <property type="entry name" value="GNAT_dom"/>
</dbReference>
<evidence type="ECO:0000313" key="4">
    <source>
        <dbReference type="Proteomes" id="UP001596434"/>
    </source>
</evidence>
<accession>A0ABD5ZWU3</accession>
<name>A0ABD5ZWU3_9EURY</name>
<dbReference type="Gene3D" id="4.10.410.50">
    <property type="match status" value="1"/>
</dbReference>
<sequence length="223" mass="24073">MPTVRAEVVGEGVETVDLDAGATYGNLLTALDLSPHEAAVLVDDDPVPEDRPVDFEREVRVLRLVKGGAPTDDRVTVRPASNDDHLAVMRVVDGAVLEADAATVRDRIGRGAVLVATVEGRVVGALVRDGDRVTAVATRRRWRDRGVGTALVSAALAERGRLVVEFDPDVRPFYESLGFDIERVEPHATEDRPAADGDDGTRLRGRLNYESRRDTATPTSSAQ</sequence>
<feature type="domain" description="N-acetyltransferase" evidence="2">
    <location>
        <begin position="75"/>
        <end position="210"/>
    </location>
</feature>
<keyword evidence="4" id="KW-1185">Reference proteome</keyword>
<dbReference type="InterPro" id="IPR053752">
    <property type="entry name" value="SAM_domain_containing"/>
</dbReference>
<reference evidence="3 4" key="1">
    <citation type="journal article" date="2019" name="Int. J. Syst. Evol. Microbiol.">
        <title>The Global Catalogue of Microorganisms (GCM) 10K type strain sequencing project: providing services to taxonomists for standard genome sequencing and annotation.</title>
        <authorList>
            <consortium name="The Broad Institute Genomics Platform"/>
            <consortium name="The Broad Institute Genome Sequencing Center for Infectious Disease"/>
            <person name="Wu L."/>
            <person name="Ma J."/>
        </authorList>
    </citation>
    <scope>NUCLEOTIDE SEQUENCE [LARGE SCALE GENOMIC DNA]</scope>
    <source>
        <strain evidence="3 4">GX21</strain>
    </source>
</reference>
<dbReference type="Proteomes" id="UP001596434">
    <property type="component" value="Unassembled WGS sequence"/>
</dbReference>
<evidence type="ECO:0000256" key="1">
    <source>
        <dbReference type="SAM" id="MobiDB-lite"/>
    </source>
</evidence>
<comment type="caution">
    <text evidence="3">The sequence shown here is derived from an EMBL/GenBank/DDBJ whole genome shotgun (WGS) entry which is preliminary data.</text>
</comment>